<sequence length="265" mass="29801">MATITPETVSLRLAVPEEFPVIMESGTRAFIHDPVFNYFGQVDEFLDIDVNSKGRQGVENFIRFLLIGAKELKGRVVVAVKPQEPGAESSPLKVENIVGAAIWLPPHKRLAPWRVPLFIRAGLFRGFKLWGVGLLNRIILDHVDKSEKALDECYKSRGIKESPEKSWYLQLIWVNPDFQGQGYLSVLMQEGFKNNGGDVPFTLEATTARSRDRYLHFGFELITPFRIGVKSTNELGLTTRGGPGVEVYSMIHWNDSQKEKPVATS</sequence>
<keyword evidence="2" id="KW-1185">Reference proteome</keyword>
<proteinExistence type="predicted"/>
<organism evidence="1 2">
    <name type="scientific">Pluteus cervinus</name>
    <dbReference type="NCBI Taxonomy" id="181527"/>
    <lineage>
        <taxon>Eukaryota</taxon>
        <taxon>Fungi</taxon>
        <taxon>Dikarya</taxon>
        <taxon>Basidiomycota</taxon>
        <taxon>Agaricomycotina</taxon>
        <taxon>Agaricomycetes</taxon>
        <taxon>Agaricomycetidae</taxon>
        <taxon>Agaricales</taxon>
        <taxon>Pluteineae</taxon>
        <taxon>Pluteaceae</taxon>
        <taxon>Pluteus</taxon>
    </lineage>
</organism>
<evidence type="ECO:0000313" key="1">
    <source>
        <dbReference type="EMBL" id="TFK69133.1"/>
    </source>
</evidence>
<reference evidence="1 2" key="1">
    <citation type="journal article" date="2019" name="Nat. Ecol. Evol.">
        <title>Megaphylogeny resolves global patterns of mushroom evolution.</title>
        <authorList>
            <person name="Varga T."/>
            <person name="Krizsan K."/>
            <person name="Foldi C."/>
            <person name="Dima B."/>
            <person name="Sanchez-Garcia M."/>
            <person name="Sanchez-Ramirez S."/>
            <person name="Szollosi G.J."/>
            <person name="Szarkandi J.G."/>
            <person name="Papp V."/>
            <person name="Albert L."/>
            <person name="Andreopoulos W."/>
            <person name="Angelini C."/>
            <person name="Antonin V."/>
            <person name="Barry K.W."/>
            <person name="Bougher N.L."/>
            <person name="Buchanan P."/>
            <person name="Buyck B."/>
            <person name="Bense V."/>
            <person name="Catcheside P."/>
            <person name="Chovatia M."/>
            <person name="Cooper J."/>
            <person name="Damon W."/>
            <person name="Desjardin D."/>
            <person name="Finy P."/>
            <person name="Geml J."/>
            <person name="Haridas S."/>
            <person name="Hughes K."/>
            <person name="Justo A."/>
            <person name="Karasinski D."/>
            <person name="Kautmanova I."/>
            <person name="Kiss B."/>
            <person name="Kocsube S."/>
            <person name="Kotiranta H."/>
            <person name="LaButti K.M."/>
            <person name="Lechner B.E."/>
            <person name="Liimatainen K."/>
            <person name="Lipzen A."/>
            <person name="Lukacs Z."/>
            <person name="Mihaltcheva S."/>
            <person name="Morgado L.N."/>
            <person name="Niskanen T."/>
            <person name="Noordeloos M.E."/>
            <person name="Ohm R.A."/>
            <person name="Ortiz-Santana B."/>
            <person name="Ovrebo C."/>
            <person name="Racz N."/>
            <person name="Riley R."/>
            <person name="Savchenko A."/>
            <person name="Shiryaev A."/>
            <person name="Soop K."/>
            <person name="Spirin V."/>
            <person name="Szebenyi C."/>
            <person name="Tomsovsky M."/>
            <person name="Tulloss R.E."/>
            <person name="Uehling J."/>
            <person name="Grigoriev I.V."/>
            <person name="Vagvolgyi C."/>
            <person name="Papp T."/>
            <person name="Martin F.M."/>
            <person name="Miettinen O."/>
            <person name="Hibbett D.S."/>
            <person name="Nagy L.G."/>
        </authorList>
    </citation>
    <scope>NUCLEOTIDE SEQUENCE [LARGE SCALE GENOMIC DNA]</scope>
    <source>
        <strain evidence="1 2">NL-1719</strain>
    </source>
</reference>
<protein>
    <submittedName>
        <fullName evidence="1">Uncharacterized protein</fullName>
    </submittedName>
</protein>
<accession>A0ACD3ATU4</accession>
<name>A0ACD3ATU4_9AGAR</name>
<dbReference type="EMBL" id="ML208336">
    <property type="protein sequence ID" value="TFK69133.1"/>
    <property type="molecule type" value="Genomic_DNA"/>
</dbReference>
<evidence type="ECO:0000313" key="2">
    <source>
        <dbReference type="Proteomes" id="UP000308600"/>
    </source>
</evidence>
<gene>
    <name evidence="1" type="ORF">BDN72DRAFT_857900</name>
</gene>
<dbReference type="Proteomes" id="UP000308600">
    <property type="component" value="Unassembled WGS sequence"/>
</dbReference>